<accession>A0A151MWT2</accession>
<keyword evidence="2" id="KW-1185">Reference proteome</keyword>
<reference evidence="1 2" key="1">
    <citation type="journal article" date="2012" name="Genome Biol.">
        <title>Sequencing three crocodilian genomes to illuminate the evolution of archosaurs and amniotes.</title>
        <authorList>
            <person name="St John J.A."/>
            <person name="Braun E.L."/>
            <person name="Isberg S.R."/>
            <person name="Miles L.G."/>
            <person name="Chong A.Y."/>
            <person name="Gongora J."/>
            <person name="Dalzell P."/>
            <person name="Moran C."/>
            <person name="Bed'hom B."/>
            <person name="Abzhanov A."/>
            <person name="Burgess S.C."/>
            <person name="Cooksey A.M."/>
            <person name="Castoe T.A."/>
            <person name="Crawford N.G."/>
            <person name="Densmore L.D."/>
            <person name="Drew J.C."/>
            <person name="Edwards S.V."/>
            <person name="Faircloth B.C."/>
            <person name="Fujita M.K."/>
            <person name="Greenwold M.J."/>
            <person name="Hoffmann F.G."/>
            <person name="Howard J.M."/>
            <person name="Iguchi T."/>
            <person name="Janes D.E."/>
            <person name="Khan S.Y."/>
            <person name="Kohno S."/>
            <person name="de Koning A.J."/>
            <person name="Lance S.L."/>
            <person name="McCarthy F.M."/>
            <person name="McCormack J.E."/>
            <person name="Merchant M.E."/>
            <person name="Peterson D.G."/>
            <person name="Pollock D.D."/>
            <person name="Pourmand N."/>
            <person name="Raney B.J."/>
            <person name="Roessler K.A."/>
            <person name="Sanford J.R."/>
            <person name="Sawyer R.H."/>
            <person name="Schmidt C.J."/>
            <person name="Triplett E.W."/>
            <person name="Tuberville T.D."/>
            <person name="Venegas-Anaya M."/>
            <person name="Howard J.T."/>
            <person name="Jarvis E.D."/>
            <person name="Guillette L.J.Jr."/>
            <person name="Glenn T.C."/>
            <person name="Green R.E."/>
            <person name="Ray D.A."/>
        </authorList>
    </citation>
    <scope>NUCLEOTIDE SEQUENCE [LARGE SCALE GENOMIC DNA]</scope>
    <source>
        <strain evidence="1">KSC_2009_1</strain>
    </source>
</reference>
<comment type="caution">
    <text evidence="1">The sequence shown here is derived from an EMBL/GenBank/DDBJ whole genome shotgun (WGS) entry which is preliminary data.</text>
</comment>
<name>A0A151MWT2_ALLMI</name>
<dbReference type="AlphaFoldDB" id="A0A151MWT2"/>
<organism evidence="1 2">
    <name type="scientific">Alligator mississippiensis</name>
    <name type="common">American alligator</name>
    <dbReference type="NCBI Taxonomy" id="8496"/>
    <lineage>
        <taxon>Eukaryota</taxon>
        <taxon>Metazoa</taxon>
        <taxon>Chordata</taxon>
        <taxon>Craniata</taxon>
        <taxon>Vertebrata</taxon>
        <taxon>Euteleostomi</taxon>
        <taxon>Archelosauria</taxon>
        <taxon>Archosauria</taxon>
        <taxon>Crocodylia</taxon>
        <taxon>Alligatoridae</taxon>
        <taxon>Alligatorinae</taxon>
        <taxon>Alligator</taxon>
    </lineage>
</organism>
<evidence type="ECO:0000313" key="2">
    <source>
        <dbReference type="Proteomes" id="UP000050525"/>
    </source>
</evidence>
<sequence length="91" mass="9949">MTIKVELSTSKTCPGCAGTCSSAPGRPPKHSSVCALPQPSFDLKESEAYYRLVSEVLPSSPALSPRDLLFLPLQRSKIHFHFEVLICLKCT</sequence>
<proteinExistence type="predicted"/>
<protein>
    <submittedName>
        <fullName evidence="1">Uncharacterized protein</fullName>
    </submittedName>
</protein>
<dbReference type="EMBL" id="AKHW03004724">
    <property type="protein sequence ID" value="KYO28967.1"/>
    <property type="molecule type" value="Genomic_DNA"/>
</dbReference>
<evidence type="ECO:0000313" key="1">
    <source>
        <dbReference type="EMBL" id="KYO28967.1"/>
    </source>
</evidence>
<gene>
    <name evidence="1" type="ORF">Y1Q_0009795</name>
</gene>
<dbReference type="Proteomes" id="UP000050525">
    <property type="component" value="Unassembled WGS sequence"/>
</dbReference>